<dbReference type="GO" id="GO:0006780">
    <property type="term" value="P:uroporphyrinogen III biosynthetic process"/>
    <property type="evidence" value="ECO:0007669"/>
    <property type="project" value="InterPro"/>
</dbReference>
<dbReference type="PANTHER" id="PTHR40082:SF1">
    <property type="entry name" value="BLR5956 PROTEIN"/>
    <property type="match status" value="1"/>
</dbReference>
<gene>
    <name evidence="2" type="ordered locus">Metev_2135</name>
</gene>
<dbReference type="InterPro" id="IPR039793">
    <property type="entry name" value="UROS/Hem4"/>
</dbReference>
<dbReference type="OrthoDB" id="15395at2157"/>
<dbReference type="Proteomes" id="UP000000391">
    <property type="component" value="Chromosome"/>
</dbReference>
<dbReference type="Gene3D" id="3.40.50.10090">
    <property type="match status" value="2"/>
</dbReference>
<name>D7EAG3_METEZ</name>
<dbReference type="RefSeq" id="WP_013195527.1">
    <property type="nucleotide sequence ID" value="NC_014253.1"/>
</dbReference>
<dbReference type="GO" id="GO:0004852">
    <property type="term" value="F:uroporphyrinogen-III synthase activity"/>
    <property type="evidence" value="ECO:0007669"/>
    <property type="project" value="InterPro"/>
</dbReference>
<dbReference type="SUPFAM" id="SSF69618">
    <property type="entry name" value="HemD-like"/>
    <property type="match status" value="1"/>
</dbReference>
<dbReference type="EMBL" id="CP002069">
    <property type="protein sequence ID" value="ADI74962.1"/>
    <property type="molecule type" value="Genomic_DNA"/>
</dbReference>
<dbReference type="PANTHER" id="PTHR40082">
    <property type="entry name" value="BLR5956 PROTEIN"/>
    <property type="match status" value="1"/>
</dbReference>
<dbReference type="CDD" id="cd06578">
    <property type="entry name" value="HemD"/>
    <property type="match status" value="1"/>
</dbReference>
<dbReference type="KEGG" id="mev:Metev_2135"/>
<evidence type="ECO:0000313" key="3">
    <source>
        <dbReference type="Proteomes" id="UP000000391"/>
    </source>
</evidence>
<keyword evidence="3" id="KW-1185">Reference proteome</keyword>
<dbReference type="STRING" id="644295.Metev_2135"/>
<protein>
    <submittedName>
        <fullName evidence="2">Uroporphyrinogen III synthase HEM4</fullName>
    </submittedName>
</protein>
<reference evidence="2 3" key="1">
    <citation type="submission" date="2010-06" db="EMBL/GenBank/DDBJ databases">
        <title>Complete sequence chromosome of Methanohalobium evestigatum Z-7303.</title>
        <authorList>
            <consortium name="US DOE Joint Genome Institute"/>
            <person name="Lucas S."/>
            <person name="Copeland A."/>
            <person name="Lapidus A."/>
            <person name="Cheng J.-F."/>
            <person name="Bruce D."/>
            <person name="Goodwin L."/>
            <person name="Pitluck S."/>
            <person name="Saunders E."/>
            <person name="Detter J.C."/>
            <person name="Han C."/>
            <person name="Tapia R."/>
            <person name="Land M."/>
            <person name="Hauser L."/>
            <person name="Kyrpides N."/>
            <person name="Mikhailova N."/>
            <person name="Sieprawska-Lupa M."/>
            <person name="Whitman W.B."/>
            <person name="Anderson I."/>
            <person name="Woyke T."/>
        </authorList>
    </citation>
    <scope>NUCLEOTIDE SEQUENCE [LARGE SCALE GENOMIC DNA]</scope>
    <source>
        <strain evidence="3">ATCC BAA-1072 / DSM 3721 / NBRC 107634 / OCM 161 / Z-7303</strain>
    </source>
</reference>
<dbReference type="Pfam" id="PF02602">
    <property type="entry name" value="HEM4"/>
    <property type="match status" value="1"/>
</dbReference>
<evidence type="ECO:0000313" key="2">
    <source>
        <dbReference type="EMBL" id="ADI74962.1"/>
    </source>
</evidence>
<feature type="domain" description="Tetrapyrrole biosynthesis uroporphyrinogen III synthase" evidence="1">
    <location>
        <begin position="23"/>
        <end position="222"/>
    </location>
</feature>
<dbReference type="InterPro" id="IPR003754">
    <property type="entry name" value="4pyrrol_synth_uPrphyn_synth"/>
</dbReference>
<dbReference type="InterPro" id="IPR036108">
    <property type="entry name" value="4pyrrol_syn_uPrphyn_synt_sf"/>
</dbReference>
<dbReference type="GeneID" id="9347796"/>
<organism evidence="2 3">
    <name type="scientific">Methanohalobium evestigatum (strain ATCC BAA-1072 / DSM 3721 / NBRC 107634 / OCM 161 / Z-7303)</name>
    <dbReference type="NCBI Taxonomy" id="644295"/>
    <lineage>
        <taxon>Archaea</taxon>
        <taxon>Methanobacteriati</taxon>
        <taxon>Methanobacteriota</taxon>
        <taxon>Stenosarchaea group</taxon>
        <taxon>Methanomicrobia</taxon>
        <taxon>Methanosarcinales</taxon>
        <taxon>Methanosarcinaceae</taxon>
        <taxon>Methanohalobium</taxon>
    </lineage>
</organism>
<accession>D7EAG3</accession>
<sequence>MTYEIMKVAVTRLHEKDDGTYNLFKKYGLDAILIPTIQSREPSDKSSMQTLLKKLESRCIDFLIFTSTLGVIKFFKWTTEIPDRTKIISVGPKTAEKINQYGYHTEVLDSYYSEHFATHLGEKVSGKTVGITRANTPDSGLKQSLQSMGATVIEGFCYELVETPNELKDYIVDKKIDGVVFTSTKSFLASKLTNSEVKDIITVAIGPKTAESMENHDITPTLVGSGTLDSCALLLKDIE</sequence>
<proteinExistence type="predicted"/>
<dbReference type="HOGENOM" id="CLU_1217591_0_0_2"/>
<evidence type="ECO:0000259" key="1">
    <source>
        <dbReference type="Pfam" id="PF02602"/>
    </source>
</evidence>
<dbReference type="AlphaFoldDB" id="D7EAG3"/>